<organism evidence="1 2">
    <name type="scientific">Carnegiea gigantea</name>
    <dbReference type="NCBI Taxonomy" id="171969"/>
    <lineage>
        <taxon>Eukaryota</taxon>
        <taxon>Viridiplantae</taxon>
        <taxon>Streptophyta</taxon>
        <taxon>Embryophyta</taxon>
        <taxon>Tracheophyta</taxon>
        <taxon>Spermatophyta</taxon>
        <taxon>Magnoliopsida</taxon>
        <taxon>eudicotyledons</taxon>
        <taxon>Gunneridae</taxon>
        <taxon>Pentapetalae</taxon>
        <taxon>Caryophyllales</taxon>
        <taxon>Cactineae</taxon>
        <taxon>Cactaceae</taxon>
        <taxon>Cactoideae</taxon>
        <taxon>Echinocereeae</taxon>
        <taxon>Carnegiea</taxon>
    </lineage>
</organism>
<accession>A0A9Q1JV58</accession>
<evidence type="ECO:0000313" key="1">
    <source>
        <dbReference type="EMBL" id="KAJ8431644.1"/>
    </source>
</evidence>
<dbReference type="Proteomes" id="UP001153076">
    <property type="component" value="Unassembled WGS sequence"/>
</dbReference>
<sequence length="153" mass="17632">MEKHPFEIRGLNSMPLSIDNIQITLGMAKGKKEGHHYSQKVVLRTYIRMEREKFETFLLQAASHETVEHIREDLRHQLLKFSIYDMISSPCEKAIPAEEIELEAITPINCDILNDDGMSDKDAPFDQCGLQGIPSLNFESEDTLIRKERRKGM</sequence>
<proteinExistence type="predicted"/>
<evidence type="ECO:0000313" key="2">
    <source>
        <dbReference type="Proteomes" id="UP001153076"/>
    </source>
</evidence>
<dbReference type="AlphaFoldDB" id="A0A9Q1JV58"/>
<keyword evidence="2" id="KW-1185">Reference proteome</keyword>
<reference evidence="1" key="1">
    <citation type="submission" date="2022-04" db="EMBL/GenBank/DDBJ databases">
        <title>Carnegiea gigantea Genome sequencing and assembly v2.</title>
        <authorList>
            <person name="Copetti D."/>
            <person name="Sanderson M.J."/>
            <person name="Burquez A."/>
            <person name="Wojciechowski M.F."/>
        </authorList>
    </citation>
    <scope>NUCLEOTIDE SEQUENCE</scope>
    <source>
        <strain evidence="1">SGP5-SGP5p</strain>
        <tissue evidence="1">Aerial part</tissue>
    </source>
</reference>
<comment type="caution">
    <text evidence="1">The sequence shown here is derived from an EMBL/GenBank/DDBJ whole genome shotgun (WGS) entry which is preliminary data.</text>
</comment>
<protein>
    <submittedName>
        <fullName evidence="1">Uncharacterized protein</fullName>
    </submittedName>
</protein>
<dbReference type="EMBL" id="JAKOGI010000675">
    <property type="protein sequence ID" value="KAJ8431644.1"/>
    <property type="molecule type" value="Genomic_DNA"/>
</dbReference>
<name>A0A9Q1JV58_9CARY</name>
<gene>
    <name evidence="1" type="ORF">Cgig2_018742</name>
</gene>